<accession>A0ABV2GA64</accession>
<dbReference type="Gene3D" id="1.25.40.10">
    <property type="entry name" value="Tetratricopeptide repeat domain"/>
    <property type="match status" value="1"/>
</dbReference>
<comment type="caution">
    <text evidence="3">The sequence shown here is derived from an EMBL/GenBank/DDBJ whole genome shotgun (WGS) entry which is preliminary data.</text>
</comment>
<feature type="compositionally biased region" description="Basic and acidic residues" evidence="1">
    <location>
        <begin position="19"/>
        <end position="35"/>
    </location>
</feature>
<evidence type="ECO:0000313" key="4">
    <source>
        <dbReference type="Proteomes" id="UP001549099"/>
    </source>
</evidence>
<feature type="domain" description="YprB ribonuclease H-like" evidence="2">
    <location>
        <begin position="101"/>
        <end position="269"/>
    </location>
</feature>
<organism evidence="3 4">
    <name type="scientific">Bhargavaea ullalensis</name>
    <dbReference type="NCBI Taxonomy" id="1265685"/>
    <lineage>
        <taxon>Bacteria</taxon>
        <taxon>Bacillati</taxon>
        <taxon>Bacillota</taxon>
        <taxon>Bacilli</taxon>
        <taxon>Bacillales</taxon>
        <taxon>Caryophanaceae</taxon>
        <taxon>Bhargavaea</taxon>
    </lineage>
</organism>
<evidence type="ECO:0000256" key="1">
    <source>
        <dbReference type="SAM" id="MobiDB-lite"/>
    </source>
</evidence>
<dbReference type="Pfam" id="PF13482">
    <property type="entry name" value="RNase_H_2"/>
    <property type="match status" value="1"/>
</dbReference>
<evidence type="ECO:0000313" key="3">
    <source>
        <dbReference type="EMBL" id="MET3575175.1"/>
    </source>
</evidence>
<protein>
    <submittedName>
        <fullName evidence="3">Uncharacterized protein YprB with RNaseH-like and TPR domain</fullName>
    </submittedName>
</protein>
<reference evidence="3 4" key="1">
    <citation type="submission" date="2024-06" db="EMBL/GenBank/DDBJ databases">
        <title>Genomic Encyclopedia of Type Strains, Phase IV (KMG-IV): sequencing the most valuable type-strain genomes for metagenomic binning, comparative biology and taxonomic classification.</title>
        <authorList>
            <person name="Goeker M."/>
        </authorList>
    </citation>
    <scope>NUCLEOTIDE SEQUENCE [LARGE SCALE GENOMIC DNA]</scope>
    <source>
        <strain evidence="3 4">DSM 26128</strain>
    </source>
</reference>
<name>A0ABV2GA64_9BACL</name>
<dbReference type="EMBL" id="JBEPLW010000004">
    <property type="protein sequence ID" value="MET3575175.1"/>
    <property type="molecule type" value="Genomic_DNA"/>
</dbReference>
<proteinExistence type="predicted"/>
<dbReference type="RefSeq" id="WP_354196078.1">
    <property type="nucleotide sequence ID" value="NZ_JBEPLW010000004.1"/>
</dbReference>
<dbReference type="InterPro" id="IPR012337">
    <property type="entry name" value="RNaseH-like_sf"/>
</dbReference>
<dbReference type="Proteomes" id="UP001549099">
    <property type="component" value="Unassembled WGS sequence"/>
</dbReference>
<dbReference type="PANTHER" id="PTHR38462:SF1">
    <property type="entry name" value="YPRB RIBONUCLEASE H-LIKE DOMAIN-CONTAINING PROTEIN"/>
    <property type="match status" value="1"/>
</dbReference>
<feature type="region of interest" description="Disordered" evidence="1">
    <location>
        <begin position="14"/>
        <end position="35"/>
    </location>
</feature>
<gene>
    <name evidence="3" type="ORF">ABID49_001059</name>
</gene>
<dbReference type="SUPFAM" id="SSF48452">
    <property type="entry name" value="TPR-like"/>
    <property type="match status" value="1"/>
</dbReference>
<sequence>MSYENKLLQMKKMLKKSAPAKEAKETAFAKPDPPEYADRWEAAGLERIDNSFGTVFRRTVRYQPETVHGTSSLGELKEAAAAWSGSDGVHPFAAGDERKLLFFDTETTGLKGTGSLIFMAGLLSVKEGVFVLDQYVLAGPAHETAFLFETGLWKPGFTVVTYNGKSFDWPQLKTRWTMNREHLPKLGDPDHIDLLQGTRRVWKGGLKSFALKSIEEEILGFHREDDIPGFLAPIIYTDAVKSGSPDLLLGVLRHNEWDLLSLVTLFVRLTSLLMKDNEEPTPLPHTNIGKWFGDLKAYDRSREVLEEVTDLFFDDTDEAYYHLGFLLKREGRHADAEEAFLQALGGGLDDLKALRALEEIAKLNEHRLGNLAKAEINCLRAIGLLKSMDSLKPARKQRWQEAFDKRLERVRKKREKAKG</sequence>
<dbReference type="InterPro" id="IPR011990">
    <property type="entry name" value="TPR-like_helical_dom_sf"/>
</dbReference>
<evidence type="ECO:0000259" key="2">
    <source>
        <dbReference type="Pfam" id="PF13482"/>
    </source>
</evidence>
<dbReference type="InterPro" id="IPR038720">
    <property type="entry name" value="YprB_RNase_H-like_dom"/>
</dbReference>
<keyword evidence="4" id="KW-1185">Reference proteome</keyword>
<dbReference type="PANTHER" id="PTHR38462">
    <property type="entry name" value="EXONUCLEASE-LIKE PROTEIN"/>
    <property type="match status" value="1"/>
</dbReference>
<dbReference type="SUPFAM" id="SSF53098">
    <property type="entry name" value="Ribonuclease H-like"/>
    <property type="match status" value="1"/>
</dbReference>